<dbReference type="InterPro" id="IPR008972">
    <property type="entry name" value="Cupredoxin"/>
</dbReference>
<accession>A0A367FL62</accession>
<dbReference type="EMBL" id="QOIL01000006">
    <property type="protein sequence ID" value="RCG30981.1"/>
    <property type="molecule type" value="Genomic_DNA"/>
</dbReference>
<dbReference type="AlphaFoldDB" id="A0A367FL62"/>
<evidence type="ECO:0000313" key="1">
    <source>
        <dbReference type="EMBL" id="RCG30981.1"/>
    </source>
</evidence>
<organism evidence="1 2">
    <name type="scientific">Sphaerisporangium album</name>
    <dbReference type="NCBI Taxonomy" id="509200"/>
    <lineage>
        <taxon>Bacteria</taxon>
        <taxon>Bacillati</taxon>
        <taxon>Actinomycetota</taxon>
        <taxon>Actinomycetes</taxon>
        <taxon>Streptosporangiales</taxon>
        <taxon>Streptosporangiaceae</taxon>
        <taxon>Sphaerisporangium</taxon>
    </lineage>
</organism>
<keyword evidence="2" id="KW-1185">Reference proteome</keyword>
<sequence length="137" mass="13858">MAGLACAAGCAVGQADQGLPGRPLENVTAPPLTSADTQRIGSGLTVSLTAGGPVPRQLVAGLGDTITWRNDSGGKVSVHLIDGTRPSGDIPPGGTFTHVFETVGSFAYRTSKDGEPVGFVEILPHAGQEPTPATPTR</sequence>
<protein>
    <submittedName>
        <fullName evidence="1">Uncharacterized protein</fullName>
    </submittedName>
</protein>
<proteinExistence type="predicted"/>
<reference evidence="1 2" key="1">
    <citation type="submission" date="2018-06" db="EMBL/GenBank/DDBJ databases">
        <title>Sphaerisporangium craniellae sp. nov., isolated from a marine sponge in the South China Sea.</title>
        <authorList>
            <person name="Li L."/>
        </authorList>
    </citation>
    <scope>NUCLEOTIDE SEQUENCE [LARGE SCALE GENOMIC DNA]</scope>
    <source>
        <strain evidence="1 2">CCTCC AA 208026</strain>
    </source>
</reference>
<evidence type="ECO:0000313" key="2">
    <source>
        <dbReference type="Proteomes" id="UP000253094"/>
    </source>
</evidence>
<dbReference type="SUPFAM" id="SSF49503">
    <property type="entry name" value="Cupredoxins"/>
    <property type="match status" value="1"/>
</dbReference>
<name>A0A367FL62_9ACTN</name>
<gene>
    <name evidence="1" type="ORF">DQ384_13605</name>
</gene>
<comment type="caution">
    <text evidence="1">The sequence shown here is derived from an EMBL/GenBank/DDBJ whole genome shotgun (WGS) entry which is preliminary data.</text>
</comment>
<dbReference type="Proteomes" id="UP000253094">
    <property type="component" value="Unassembled WGS sequence"/>
</dbReference>
<dbReference type="Gene3D" id="2.60.40.420">
    <property type="entry name" value="Cupredoxins - blue copper proteins"/>
    <property type="match status" value="1"/>
</dbReference>